<dbReference type="SUPFAM" id="SSF143011">
    <property type="entry name" value="RelE-like"/>
    <property type="match status" value="1"/>
</dbReference>
<name>A0A1Z4N5V5_9CYAN</name>
<gene>
    <name evidence="1" type="ORF">NIES37_51170</name>
</gene>
<dbReference type="EMBL" id="AP018248">
    <property type="protein sequence ID" value="BAZ01119.1"/>
    <property type="molecule type" value="Genomic_DNA"/>
</dbReference>
<protein>
    <submittedName>
        <fullName evidence="1">Putative killer suppression protein HigA</fullName>
    </submittedName>
</protein>
<dbReference type="Proteomes" id="UP000218785">
    <property type="component" value="Chromosome"/>
</dbReference>
<reference evidence="1 2" key="1">
    <citation type="submission" date="2017-06" db="EMBL/GenBank/DDBJ databases">
        <title>Genome sequencing of cyanobaciteial culture collection at National Institute for Environmental Studies (NIES).</title>
        <authorList>
            <person name="Hirose Y."/>
            <person name="Shimura Y."/>
            <person name="Fujisawa T."/>
            <person name="Nakamura Y."/>
            <person name="Kawachi M."/>
        </authorList>
    </citation>
    <scope>NUCLEOTIDE SEQUENCE [LARGE SCALE GENOMIC DNA]</scope>
    <source>
        <strain evidence="1 2">NIES-37</strain>
    </source>
</reference>
<dbReference type="RefSeq" id="WP_045868478.1">
    <property type="nucleotide sequence ID" value="NZ_CAWNJS010000001.1"/>
</dbReference>
<organism evidence="1 2">
    <name type="scientific">Tolypothrix tenuis PCC 7101</name>
    <dbReference type="NCBI Taxonomy" id="231146"/>
    <lineage>
        <taxon>Bacteria</taxon>
        <taxon>Bacillati</taxon>
        <taxon>Cyanobacteriota</taxon>
        <taxon>Cyanophyceae</taxon>
        <taxon>Nostocales</taxon>
        <taxon>Tolypothrichaceae</taxon>
        <taxon>Tolypothrix</taxon>
    </lineage>
</organism>
<evidence type="ECO:0000313" key="1">
    <source>
        <dbReference type="EMBL" id="BAZ01119.1"/>
    </source>
</evidence>
<accession>A0A1Z4N5V5</accession>
<keyword evidence="2" id="KW-1185">Reference proteome</keyword>
<sequence length="109" mass="12029">MEITFGDRKLQKLCEQQDLAQRKLGANCAKKLRTRLADLAAVSCVTELVMGRPHPLTGDRAGEFAVDLEGGTRLVFKPDNEPIPLNEDGSIDWSKVTAVCIVFIGDYHD</sequence>
<dbReference type="InterPro" id="IPR035093">
    <property type="entry name" value="RelE/ParE_toxin_dom_sf"/>
</dbReference>
<proteinExistence type="predicted"/>
<dbReference type="Gene3D" id="3.30.2310.20">
    <property type="entry name" value="RelE-like"/>
    <property type="match status" value="1"/>
</dbReference>
<dbReference type="AlphaFoldDB" id="A0A1Z4N5V5"/>
<evidence type="ECO:0000313" key="2">
    <source>
        <dbReference type="Proteomes" id="UP000218785"/>
    </source>
</evidence>
<dbReference type="KEGG" id="ttq:NIES37_51170"/>